<evidence type="ECO:0000256" key="14">
    <source>
        <dbReference type="HAMAP-Rule" id="MF_02239"/>
    </source>
</evidence>
<dbReference type="AlphaFoldDB" id="A0A6I3KM89"/>
<comment type="function">
    <text evidence="14 15">Catalyzes the oxidation of protoporphyrinogen IX to protoporphyrin IX.</text>
</comment>
<keyword evidence="7 14" id="KW-0812">Transmembrane</keyword>
<dbReference type="Pfam" id="PF03653">
    <property type="entry name" value="UPF0093"/>
    <property type="match status" value="1"/>
</dbReference>
<keyword evidence="10 14" id="KW-0560">Oxidoreductase</keyword>
<comment type="pathway">
    <text evidence="2 14 15">Porphyrin-containing compound metabolism; protoporphyrin-IX biosynthesis; protoporphyrin-IX from protoporphyrinogen-IX: step 1/1.</text>
</comment>
<sequence length="139" mass="15991">MLWLKAFHIMAVVAWFAGLFYLPRLFVYHADAPVGSQLSETFKKMEHRLLTAIMTPAMALVWISGLTLAWWTGYYTDHWLQAKFALVFLLSGYQGALSRWTKDFAADRNTRSAKFYRVANEVPTIFLIAIVLLVVLKPF</sequence>
<comment type="similarity">
    <text evidence="3 14 15">Belongs to the HemJ family.</text>
</comment>
<evidence type="ECO:0000256" key="4">
    <source>
        <dbReference type="ARBA" id="ARBA00017504"/>
    </source>
</evidence>
<evidence type="ECO:0000256" key="11">
    <source>
        <dbReference type="ARBA" id="ARBA00023004"/>
    </source>
</evidence>
<keyword evidence="9 14" id="KW-1133">Transmembrane helix</keyword>
<name>A0A6I3KM89_9HYPH</name>
<evidence type="ECO:0000256" key="8">
    <source>
        <dbReference type="ARBA" id="ARBA00022723"/>
    </source>
</evidence>
<evidence type="ECO:0000313" key="17">
    <source>
        <dbReference type="Proteomes" id="UP000440694"/>
    </source>
</evidence>
<comment type="catalytic activity">
    <reaction evidence="13 14 15">
        <text>protoporphyrinogen IX + 3 A = protoporphyrin IX + 3 AH2</text>
        <dbReference type="Rhea" id="RHEA:62000"/>
        <dbReference type="ChEBI" id="CHEBI:13193"/>
        <dbReference type="ChEBI" id="CHEBI:17499"/>
        <dbReference type="ChEBI" id="CHEBI:57306"/>
        <dbReference type="ChEBI" id="CHEBI:57307"/>
    </reaction>
</comment>
<keyword evidence="11 14" id="KW-0408">Iron</keyword>
<dbReference type="UniPathway" id="UPA00251">
    <property type="reaction ID" value="UER00324"/>
</dbReference>
<evidence type="ECO:0000313" key="16">
    <source>
        <dbReference type="EMBL" id="MTD94946.1"/>
    </source>
</evidence>
<dbReference type="GO" id="GO:0006782">
    <property type="term" value="P:protoporphyrinogen IX biosynthetic process"/>
    <property type="evidence" value="ECO:0007669"/>
    <property type="project" value="UniProtKB-UniRule"/>
</dbReference>
<keyword evidence="5 14" id="KW-1003">Cell membrane</keyword>
<evidence type="ECO:0000256" key="6">
    <source>
        <dbReference type="ARBA" id="ARBA00022617"/>
    </source>
</evidence>
<dbReference type="EC" id="1.3.99.-" evidence="14 15"/>
<dbReference type="RefSeq" id="WP_154739302.1">
    <property type="nucleotide sequence ID" value="NZ_WMBQ01000001.1"/>
</dbReference>
<dbReference type="HAMAP" id="MF_02239">
    <property type="entry name" value="HemJ"/>
    <property type="match status" value="1"/>
</dbReference>
<protein>
    <recommendedName>
        <fullName evidence="4 14">Protoporphyrinogen IX oxidase</fullName>
        <shortName evidence="14">PPO</shortName>
        <ecNumber evidence="14 15">1.3.99.-</ecNumber>
    </recommendedName>
</protein>
<evidence type="ECO:0000256" key="2">
    <source>
        <dbReference type="ARBA" id="ARBA00005073"/>
    </source>
</evidence>
<feature type="binding site" description="axial binding residue" evidence="14">
    <location>
        <position position="83"/>
    </location>
    <ligand>
        <name>heme</name>
        <dbReference type="ChEBI" id="CHEBI:30413"/>
    </ligand>
    <ligandPart>
        <name>Fe</name>
        <dbReference type="ChEBI" id="CHEBI:18248"/>
    </ligandPart>
</feature>
<evidence type="ECO:0000256" key="10">
    <source>
        <dbReference type="ARBA" id="ARBA00023002"/>
    </source>
</evidence>
<evidence type="ECO:0000256" key="1">
    <source>
        <dbReference type="ARBA" id="ARBA00004651"/>
    </source>
</evidence>
<comment type="caution">
    <text evidence="16">The sequence shown here is derived from an EMBL/GenBank/DDBJ whole genome shotgun (WGS) entry which is preliminary data.</text>
</comment>
<gene>
    <name evidence="16" type="primary">hemJ</name>
    <name evidence="16" type="ORF">GIW81_11450</name>
</gene>
<evidence type="ECO:0000256" key="5">
    <source>
        <dbReference type="ARBA" id="ARBA00022475"/>
    </source>
</evidence>
<accession>A0A6I3KM89</accession>
<dbReference type="NCBIfam" id="TIGR00701">
    <property type="entry name" value="protoporphyrinogen oxidase HemJ"/>
    <property type="match status" value="1"/>
</dbReference>
<keyword evidence="17" id="KW-1185">Reference proteome</keyword>
<comment type="subunit">
    <text evidence="14">Homodimer.</text>
</comment>
<keyword evidence="8 14" id="KW-0479">Metal-binding</keyword>
<evidence type="ECO:0000256" key="13">
    <source>
        <dbReference type="ARBA" id="ARBA00048390"/>
    </source>
</evidence>
<feature type="transmembrane region" description="Helical" evidence="14">
    <location>
        <begin position="49"/>
        <end position="72"/>
    </location>
</feature>
<dbReference type="PANTHER" id="PTHR40255:SF1">
    <property type="entry name" value="PROTOPORPHYRINOGEN IX OXIDASE"/>
    <property type="match status" value="1"/>
</dbReference>
<proteinExistence type="inferred from homology"/>
<evidence type="ECO:0000256" key="9">
    <source>
        <dbReference type="ARBA" id="ARBA00022989"/>
    </source>
</evidence>
<dbReference type="GO" id="GO:0005886">
    <property type="term" value="C:plasma membrane"/>
    <property type="evidence" value="ECO:0007669"/>
    <property type="project" value="UniProtKB-SubCell"/>
</dbReference>
<comment type="cofactor">
    <cofactor evidence="14 15">
        <name>heme b</name>
        <dbReference type="ChEBI" id="CHEBI:60344"/>
    </cofactor>
    <text evidence="14 15">Binds 1 heme b (iron(II)-protoporphyrin IX) group per subunit.</text>
</comment>
<dbReference type="InterPro" id="IPR005265">
    <property type="entry name" value="HemJ-like"/>
</dbReference>
<feature type="binding site" description="axial binding residue" evidence="14">
    <location>
        <position position="8"/>
    </location>
    <ligand>
        <name>heme</name>
        <dbReference type="ChEBI" id="CHEBI:30413"/>
    </ligand>
    <ligandPart>
        <name>Fe</name>
        <dbReference type="ChEBI" id="CHEBI:18248"/>
    </ligandPart>
</feature>
<feature type="transmembrane region" description="Helical" evidence="14">
    <location>
        <begin position="6"/>
        <end position="28"/>
    </location>
</feature>
<evidence type="ECO:0000256" key="12">
    <source>
        <dbReference type="ARBA" id="ARBA00023136"/>
    </source>
</evidence>
<keyword evidence="12 14" id="KW-0472">Membrane</keyword>
<dbReference type="PANTHER" id="PTHR40255">
    <property type="entry name" value="UPF0093 MEMBRANE PROTEIN SLR1790"/>
    <property type="match status" value="1"/>
</dbReference>
<evidence type="ECO:0000256" key="15">
    <source>
        <dbReference type="PIRNR" id="PIRNR004638"/>
    </source>
</evidence>
<dbReference type="Proteomes" id="UP000440694">
    <property type="component" value="Unassembled WGS sequence"/>
</dbReference>
<dbReference type="GO" id="GO:0070818">
    <property type="term" value="F:protoporphyrinogen oxidase activity"/>
    <property type="evidence" value="ECO:0007669"/>
    <property type="project" value="UniProtKB-UniRule"/>
</dbReference>
<evidence type="ECO:0000256" key="3">
    <source>
        <dbReference type="ARBA" id="ARBA00006501"/>
    </source>
</evidence>
<feature type="transmembrane region" description="Helical" evidence="14">
    <location>
        <begin position="78"/>
        <end position="97"/>
    </location>
</feature>
<comment type="subcellular location">
    <subcellularLocation>
        <location evidence="1 14">Cell membrane</location>
        <topology evidence="1 14">Multi-pass membrane protein</topology>
    </subcellularLocation>
</comment>
<keyword evidence="6 14" id="KW-0349">Heme</keyword>
<reference evidence="16 17" key="1">
    <citation type="submission" date="2019-11" db="EMBL/GenBank/DDBJ databases">
        <title>Identification of a novel strain.</title>
        <authorList>
            <person name="Xu Q."/>
            <person name="Wang G."/>
        </authorList>
    </citation>
    <scope>NUCLEOTIDE SEQUENCE [LARGE SCALE GENOMIC DNA]</scope>
    <source>
        <strain evidence="17">xq</strain>
    </source>
</reference>
<dbReference type="GO" id="GO:0046872">
    <property type="term" value="F:metal ion binding"/>
    <property type="evidence" value="ECO:0007669"/>
    <property type="project" value="UniProtKB-UniRule"/>
</dbReference>
<dbReference type="EMBL" id="WMBQ01000001">
    <property type="protein sequence ID" value="MTD94946.1"/>
    <property type="molecule type" value="Genomic_DNA"/>
</dbReference>
<organism evidence="16 17">
    <name type="scientific">Hyphomicrobium album</name>
    <dbReference type="NCBI Taxonomy" id="2665159"/>
    <lineage>
        <taxon>Bacteria</taxon>
        <taxon>Pseudomonadati</taxon>
        <taxon>Pseudomonadota</taxon>
        <taxon>Alphaproteobacteria</taxon>
        <taxon>Hyphomicrobiales</taxon>
        <taxon>Hyphomicrobiaceae</taxon>
        <taxon>Hyphomicrobium</taxon>
    </lineage>
</organism>
<feature type="transmembrane region" description="Helical" evidence="14">
    <location>
        <begin position="118"/>
        <end position="136"/>
    </location>
</feature>
<dbReference type="PIRSF" id="PIRSF004638">
    <property type="entry name" value="UCP004638"/>
    <property type="match status" value="1"/>
</dbReference>
<evidence type="ECO:0000256" key="7">
    <source>
        <dbReference type="ARBA" id="ARBA00022692"/>
    </source>
</evidence>